<evidence type="ECO:0000256" key="1">
    <source>
        <dbReference type="SAM" id="MobiDB-lite"/>
    </source>
</evidence>
<feature type="domain" description="UBX" evidence="3">
    <location>
        <begin position="18"/>
        <end position="104"/>
    </location>
</feature>
<dbReference type="PANTHER" id="PTHR12710">
    <property type="entry name" value="NUCLEAR PROTEIN LOCALIZATION 4"/>
    <property type="match status" value="1"/>
</dbReference>
<dbReference type="EMBL" id="JABMIG020000127">
    <property type="protein sequence ID" value="KAL3790473.1"/>
    <property type="molecule type" value="Genomic_DNA"/>
</dbReference>
<keyword evidence="2" id="KW-0732">Signal</keyword>
<evidence type="ECO:0000313" key="4">
    <source>
        <dbReference type="EMBL" id="KAL3790473.1"/>
    </source>
</evidence>
<gene>
    <name evidence="4" type="ORF">HJC23_012029</name>
</gene>
<protein>
    <recommendedName>
        <fullName evidence="3">UBX domain-containing protein</fullName>
    </recommendedName>
</protein>
<feature type="signal peptide" evidence="2">
    <location>
        <begin position="1"/>
        <end position="20"/>
    </location>
</feature>
<reference evidence="4 5" key="1">
    <citation type="journal article" date="2020" name="G3 (Bethesda)">
        <title>Improved Reference Genome for Cyclotella cryptica CCMP332, a Model for Cell Wall Morphogenesis, Salinity Adaptation, and Lipid Production in Diatoms (Bacillariophyta).</title>
        <authorList>
            <person name="Roberts W.R."/>
            <person name="Downey K.M."/>
            <person name="Ruck E.C."/>
            <person name="Traller J.C."/>
            <person name="Alverson A.J."/>
        </authorList>
    </citation>
    <scope>NUCLEOTIDE SEQUENCE [LARGE SCALE GENOMIC DNA]</scope>
    <source>
        <strain evidence="4 5">CCMP332</strain>
    </source>
</reference>
<dbReference type="InterPro" id="IPR016563">
    <property type="entry name" value="Npl4"/>
</dbReference>
<dbReference type="AlphaFoldDB" id="A0ABD3PRH5"/>
<proteinExistence type="predicted"/>
<organism evidence="4 5">
    <name type="scientific">Cyclotella cryptica</name>
    <dbReference type="NCBI Taxonomy" id="29204"/>
    <lineage>
        <taxon>Eukaryota</taxon>
        <taxon>Sar</taxon>
        <taxon>Stramenopiles</taxon>
        <taxon>Ochrophyta</taxon>
        <taxon>Bacillariophyta</taxon>
        <taxon>Coscinodiscophyceae</taxon>
        <taxon>Thalassiosirophycidae</taxon>
        <taxon>Stephanodiscales</taxon>
        <taxon>Stephanodiscaceae</taxon>
        <taxon>Cyclotella</taxon>
    </lineage>
</organism>
<name>A0ABD3PRH5_9STRA</name>
<comment type="caution">
    <text evidence="4">The sequence shown here is derived from an EMBL/GenBank/DDBJ whole genome shotgun (WGS) entry which is preliminary data.</text>
</comment>
<accession>A0ABD3PRH5</accession>
<dbReference type="PANTHER" id="PTHR12710:SF0">
    <property type="entry name" value="NUCLEAR PROTEIN LOCALIZATION PROTEIN 4 HOMOLOG"/>
    <property type="match status" value="1"/>
</dbReference>
<evidence type="ECO:0000256" key="2">
    <source>
        <dbReference type="SAM" id="SignalP"/>
    </source>
</evidence>
<feature type="region of interest" description="Disordered" evidence="1">
    <location>
        <begin position="104"/>
        <end position="134"/>
    </location>
</feature>
<dbReference type="Proteomes" id="UP001516023">
    <property type="component" value="Unassembled WGS sequence"/>
</dbReference>
<feature type="chain" id="PRO_5044832425" description="UBX domain-containing protein" evidence="2">
    <location>
        <begin position="21"/>
        <end position="542"/>
    </location>
</feature>
<evidence type="ECO:0000313" key="5">
    <source>
        <dbReference type="Proteomes" id="UP001516023"/>
    </source>
</evidence>
<keyword evidence="5" id="KW-1185">Reference proteome</keyword>
<dbReference type="InterPro" id="IPR001012">
    <property type="entry name" value="UBX_dom"/>
</dbReference>
<dbReference type="PROSITE" id="PS50033">
    <property type="entry name" value="UBX"/>
    <property type="match status" value="1"/>
</dbReference>
<evidence type="ECO:0000259" key="3">
    <source>
        <dbReference type="PROSITE" id="PS50033"/>
    </source>
</evidence>
<sequence>MRNFWFTLLSLLAFIASANNSPTIIRVRILDGSVIRVPLQDDASSTTLTSLLSSAGVNVDSQNKDFEVRVGTPGRSTRDLKLSGSDIDKTAAELGLEHGSMLTLVSTKAPGPPNTSAPSTQKPDSEDGYRYDPFPDLAKSTSFSALSRRSRALAGASRGRSYGDVSRVREAMHTVEPQSDGPLGRVYVCRVGAARFQNHCVVSNSASVSGAKKKSKQKSEPQIENRIGLLFGTINKERVDQSRKIARTSLSSTREDQKMCDVAKVHAIWEPPLQTPLVNGRHYDEDCLLASYPGVSSEARGKETNPERAIRVASYLGLRPIGWIFSYADENRHEDGDALPVHGRDAIVGSKLQIETMKLLGRDEGKKFVTLALDGRVGATEAFQLSDVCVQMVAEGVLTAPIVDETLKSTRYVTLRDPVVVAGDETKQLDSVLLLINTAMLSHVGLYSGGENASPGGNVKRNSGALLAKTRKRILSALEGSESGRVLQELCDFDVLLALDTMIGRDEMKELCELVKKFARGQKKGARLGDHLRLTLQSLLGG</sequence>